<evidence type="ECO:0000259" key="1">
    <source>
        <dbReference type="SMART" id="SM00901"/>
    </source>
</evidence>
<evidence type="ECO:0000313" key="3">
    <source>
        <dbReference type="Proteomes" id="UP001597297"/>
    </source>
</evidence>
<protein>
    <submittedName>
        <fullName evidence="2">FRG domain-containing protein</fullName>
    </submittedName>
</protein>
<organism evidence="2 3">
    <name type="scientific">Rubritalea spongiae</name>
    <dbReference type="NCBI Taxonomy" id="430797"/>
    <lineage>
        <taxon>Bacteria</taxon>
        <taxon>Pseudomonadati</taxon>
        <taxon>Verrucomicrobiota</taxon>
        <taxon>Verrucomicrobiia</taxon>
        <taxon>Verrucomicrobiales</taxon>
        <taxon>Rubritaleaceae</taxon>
        <taxon>Rubritalea</taxon>
    </lineage>
</organism>
<comment type="caution">
    <text evidence="2">The sequence shown here is derived from an EMBL/GenBank/DDBJ whole genome shotgun (WGS) entry which is preliminary data.</text>
</comment>
<keyword evidence="3" id="KW-1185">Reference proteome</keyword>
<reference evidence="3" key="1">
    <citation type="journal article" date="2019" name="Int. J. Syst. Evol. Microbiol.">
        <title>The Global Catalogue of Microorganisms (GCM) 10K type strain sequencing project: providing services to taxonomists for standard genome sequencing and annotation.</title>
        <authorList>
            <consortium name="The Broad Institute Genomics Platform"/>
            <consortium name="The Broad Institute Genome Sequencing Center for Infectious Disease"/>
            <person name="Wu L."/>
            <person name="Ma J."/>
        </authorList>
    </citation>
    <scope>NUCLEOTIDE SEQUENCE [LARGE SCALE GENOMIC DNA]</scope>
    <source>
        <strain evidence="3">JCM 16545</strain>
    </source>
</reference>
<evidence type="ECO:0000313" key="2">
    <source>
        <dbReference type="EMBL" id="MFD2275097.1"/>
    </source>
</evidence>
<feature type="domain" description="FRG" evidence="1">
    <location>
        <begin position="25"/>
        <end position="121"/>
    </location>
</feature>
<sequence length="232" mass="26677">MKPDKYIIESLEHFHKILRYTRHHNGIGYWFRGQANEEWKLLPKAGRTDFYLPEDKDLGRFNAWQDEAFPYISIQTDNKWEALAYAQHHGLATRLLDWTANPLVAAYFAVSAEPESNGIIYCYSPKKVVDIDTAKLNQSNLHGCALITKALDGRMLNQKGLFTVHSPPNETIEAQIDENIPDIKNLCELHIPSSLKSEIRLQLSDYGITEHFIYPDVEGVSRHINYETSEMT</sequence>
<dbReference type="Proteomes" id="UP001597297">
    <property type="component" value="Unassembled WGS sequence"/>
</dbReference>
<accession>A0ABW5DXR0</accession>
<proteinExistence type="predicted"/>
<dbReference type="InterPro" id="IPR014966">
    <property type="entry name" value="FRG-dom"/>
</dbReference>
<dbReference type="SMART" id="SM00901">
    <property type="entry name" value="FRG"/>
    <property type="match status" value="1"/>
</dbReference>
<dbReference type="RefSeq" id="WP_377092523.1">
    <property type="nucleotide sequence ID" value="NZ_JBHSJM010000001.1"/>
</dbReference>
<dbReference type="Pfam" id="PF08867">
    <property type="entry name" value="FRG"/>
    <property type="match status" value="1"/>
</dbReference>
<gene>
    <name evidence="2" type="ORF">ACFSQZ_01320</name>
</gene>
<name>A0ABW5DXR0_9BACT</name>
<dbReference type="EMBL" id="JBHUJC010000002">
    <property type="protein sequence ID" value="MFD2275097.1"/>
    <property type="molecule type" value="Genomic_DNA"/>
</dbReference>